<dbReference type="RefSeq" id="WP_047944730.1">
    <property type="nucleotide sequence ID" value="NZ_CP053989.1"/>
</dbReference>
<proteinExistence type="inferred from homology"/>
<keyword evidence="1" id="KW-1133">Transmembrane helix</keyword>
<comment type="function">
    <text evidence="1">Involved in peptidoglycan biosynthesis. Transports lipid-linked peptidoglycan precursors from the inner to the outer leaflet of the cytoplasmic membrane.</text>
</comment>
<dbReference type="Proteomes" id="UP000036045">
    <property type="component" value="Unassembled WGS sequence"/>
</dbReference>
<protein>
    <recommendedName>
        <fullName evidence="1">Lipid II flippase Amj</fullName>
    </recommendedName>
</protein>
<dbReference type="GO" id="GO:0071555">
    <property type="term" value="P:cell wall organization"/>
    <property type="evidence" value="ECO:0007669"/>
    <property type="project" value="UniProtKB-KW"/>
</dbReference>
<feature type="transmembrane region" description="Helical" evidence="1">
    <location>
        <begin position="195"/>
        <end position="215"/>
    </location>
</feature>
<keyword evidence="1" id="KW-0573">Peptidoglycan synthesis</keyword>
<reference evidence="2 3" key="1">
    <citation type="submission" date="2015-05" db="EMBL/GenBank/DDBJ databases">
        <title>Whole genome sequence and identification of bacterial endophytes from Costus igneus.</title>
        <authorList>
            <person name="Lee Y.P."/>
            <person name="Gan H.M."/>
            <person name="Eng W."/>
            <person name="Wheatley M.S."/>
            <person name="Caraballo A."/>
            <person name="Polter S."/>
            <person name="Savka M.A."/>
            <person name="Hudson A.O."/>
        </authorList>
    </citation>
    <scope>NUCLEOTIDE SEQUENCE [LARGE SCALE GENOMIC DNA]</scope>
    <source>
        <strain evidence="2 3">RIT379</strain>
    </source>
</reference>
<dbReference type="GO" id="GO:0008360">
    <property type="term" value="P:regulation of cell shape"/>
    <property type="evidence" value="ECO:0007669"/>
    <property type="project" value="UniProtKB-KW"/>
</dbReference>
<dbReference type="EMBL" id="LDPH01000045">
    <property type="protein sequence ID" value="KLV18116.1"/>
    <property type="molecule type" value="Genomic_DNA"/>
</dbReference>
<gene>
    <name evidence="1" type="primary">amj</name>
    <name evidence="2" type="ORF">ABW02_24315</name>
</gene>
<comment type="caution">
    <text evidence="2">The sequence shown here is derived from an EMBL/GenBank/DDBJ whole genome shotgun (WGS) entry which is preliminary data.</text>
</comment>
<evidence type="ECO:0000313" key="3">
    <source>
        <dbReference type="Proteomes" id="UP000036045"/>
    </source>
</evidence>
<dbReference type="InterPro" id="IPR021260">
    <property type="entry name" value="Amj"/>
</dbReference>
<feature type="transmembrane region" description="Helical" evidence="1">
    <location>
        <begin position="37"/>
        <end position="55"/>
    </location>
</feature>
<dbReference type="Pfam" id="PF10997">
    <property type="entry name" value="Amj"/>
    <property type="match status" value="1"/>
</dbReference>
<evidence type="ECO:0000256" key="1">
    <source>
        <dbReference type="HAMAP-Rule" id="MF_02077"/>
    </source>
</evidence>
<feature type="transmembrane region" description="Helical" evidence="1">
    <location>
        <begin position="248"/>
        <end position="269"/>
    </location>
</feature>
<keyword evidence="1" id="KW-0961">Cell wall biogenesis/degradation</keyword>
<comment type="similarity">
    <text evidence="1">Belongs to the Amj family.</text>
</comment>
<feature type="transmembrane region" description="Helical" evidence="1">
    <location>
        <begin position="163"/>
        <end position="183"/>
    </location>
</feature>
<comment type="pathway">
    <text evidence="1">Cell wall biogenesis; peptidoglycan biosynthesis.</text>
</comment>
<organism evidence="2 3">
    <name type="scientific">Niallia circulans</name>
    <name type="common">Bacillus circulans</name>
    <dbReference type="NCBI Taxonomy" id="1397"/>
    <lineage>
        <taxon>Bacteria</taxon>
        <taxon>Bacillati</taxon>
        <taxon>Bacillota</taxon>
        <taxon>Bacilli</taxon>
        <taxon>Bacillales</taxon>
        <taxon>Bacillaceae</taxon>
        <taxon>Niallia</taxon>
    </lineage>
</organism>
<dbReference type="PATRIC" id="fig|1397.4.peg.4378"/>
<dbReference type="AlphaFoldDB" id="A0A0J1HWN3"/>
<keyword evidence="1" id="KW-1003">Cell membrane</keyword>
<dbReference type="GO" id="GO:0005886">
    <property type="term" value="C:plasma membrane"/>
    <property type="evidence" value="ECO:0007669"/>
    <property type="project" value="UniProtKB-SubCell"/>
</dbReference>
<evidence type="ECO:0000313" key="2">
    <source>
        <dbReference type="EMBL" id="KLV18116.1"/>
    </source>
</evidence>
<keyword evidence="1" id="KW-0472">Membrane</keyword>
<dbReference type="GO" id="GO:0009252">
    <property type="term" value="P:peptidoglycan biosynthetic process"/>
    <property type="evidence" value="ECO:0007669"/>
    <property type="project" value="UniProtKB-UniRule"/>
</dbReference>
<name>A0A0J1HWN3_NIACI</name>
<dbReference type="GO" id="GO:0015648">
    <property type="term" value="F:lipid-linked peptidoglycan transporter activity"/>
    <property type="evidence" value="ECO:0007669"/>
    <property type="project" value="UniProtKB-UniRule"/>
</dbReference>
<feature type="transmembrane region" description="Helical" evidence="1">
    <location>
        <begin position="6"/>
        <end position="25"/>
    </location>
</feature>
<dbReference type="HAMAP" id="MF_02077">
    <property type="entry name" value="Amj_flippase"/>
    <property type="match status" value="1"/>
</dbReference>
<accession>A0A0J1HWN3</accession>
<keyword evidence="1" id="KW-0812">Transmembrane</keyword>
<feature type="transmembrane region" description="Helical" evidence="1">
    <location>
        <begin position="86"/>
        <end position="110"/>
    </location>
</feature>
<sequence>MELITSKVIIISILLLVITMVETLAYSTRISGTRVRLIATAISLFSTMVIVSRFSTMFQQPLTAKLIAEVPKGADKLTFIAAQYRILIGVTSLGVLFGILLFPTFINIFSRAIVQLANERGSMLALFSKLFKKNNWKKLVKCLKLPRISYFRGITLNTVPKRLFVLNVIISAIFTTGVISSIYASMLVPAKVSQAALMSSGVINGIATIILTLFIDPKASVLADRVMKKQTDYIYLKSYSLTMVSSKFIGTIVAQIIFLPAAYYVAWFAEWL</sequence>
<keyword evidence="3" id="KW-1185">Reference proteome</keyword>
<keyword evidence="1" id="KW-0133">Cell shape</keyword>
<keyword evidence="1" id="KW-0813">Transport</keyword>
<comment type="subcellular location">
    <subcellularLocation>
        <location evidence="1">Cell membrane</location>
        <topology evidence="1">Multi-pass membrane protein</topology>
    </subcellularLocation>
</comment>
<dbReference type="OrthoDB" id="7888986at2"/>
<dbReference type="UniPathway" id="UPA00219"/>
<dbReference type="GeneID" id="56349481"/>